<evidence type="ECO:0000313" key="2">
    <source>
        <dbReference type="EMBL" id="ROV89047.1"/>
    </source>
</evidence>
<feature type="compositionally biased region" description="Basic and acidic residues" evidence="1">
    <location>
        <begin position="867"/>
        <end position="882"/>
    </location>
</feature>
<feature type="region of interest" description="Disordered" evidence="1">
    <location>
        <begin position="161"/>
        <end position="208"/>
    </location>
</feature>
<dbReference type="EMBL" id="LJZO01000061">
    <property type="protein sequence ID" value="ROV89047.1"/>
    <property type="molecule type" value="Genomic_DNA"/>
</dbReference>
<proteinExistence type="predicted"/>
<evidence type="ECO:0000313" key="3">
    <source>
        <dbReference type="Proteomes" id="UP000284375"/>
    </source>
</evidence>
<feature type="region of interest" description="Disordered" evidence="1">
    <location>
        <begin position="21"/>
        <end position="42"/>
    </location>
</feature>
<protein>
    <submittedName>
        <fullName evidence="2">Uncharacterized protein</fullName>
    </submittedName>
</protein>
<accession>A0A423VDS1</accession>
<reference evidence="2 3" key="1">
    <citation type="submission" date="2015-09" db="EMBL/GenBank/DDBJ databases">
        <title>Host preference determinants of Valsa canker pathogens revealed by comparative genomics.</title>
        <authorList>
            <person name="Yin Z."/>
            <person name="Huang L."/>
        </authorList>
    </citation>
    <scope>NUCLEOTIDE SEQUENCE [LARGE SCALE GENOMIC DNA]</scope>
    <source>
        <strain evidence="2 3">YSFL</strain>
    </source>
</reference>
<dbReference type="OrthoDB" id="5427134at2759"/>
<feature type="compositionally biased region" description="Pro residues" evidence="1">
    <location>
        <begin position="172"/>
        <end position="183"/>
    </location>
</feature>
<dbReference type="Proteomes" id="UP000284375">
    <property type="component" value="Unassembled WGS sequence"/>
</dbReference>
<sequence>MAATPFPPPFHTSFSPFDIFRDGGAPRNTPPPASPSLPGGPCNFIDLSHGPNGPKCGCRRFWSSHAAGQGNRTTDQIGWCMCSHHACFHDDVQNAQNTQAAPAPLLDDVPGQENEKPVSNRAPLSPVQDFTSFHMPSGLGGAAMDFAALNFHSFQSASGLGANTSQYHPPEYHPPQSVPPGPSPDTDSLPDTLSWNNCNSTQGAQTPLPPIPSPCLMPHSQSASTTASSQMRYLRPFGGKGMNTLSRVSRAQDPTTTEFSNTNMGVDTAPGILNECHTRDDIIAVPSGAATPTPGSPRLGRTPRLESVPSANQSNEDPQGLSDTVQDHEQRLETLESGSIYNTALEEFSEKHDMTDLRVTELESRMDDVERRLTDDNTSFTSSHPVVRHENDATASEASASSNVTVRAAEHVALARLLEPLQARVTQLESSSLPSYTSPWELEVVFLPFPLKGIWLGAQEFKARPPYGGQDESPNTNSRATPMPQPLAAYDEWVGQDSGWLLPKACVPGRTIDQRLRSRGFSKTVQVRGGGYRSVQLAIGNAFEGILSMMPHPDSPRSPYATDFRVDKYLGLQQSWVPLRKVHKDPRLRFLSPPELLTPAIWNSTFLMDSIVMKATGMHRLYITQPDAYLQDNHVIRAHCHNSGWAWQKLRELDRVYPDSQASNGSTPEADALEEYWAFDARLDDPPYARQSSVGLRQSHERETSISRMTDESSEQYYTVPLIPNASMASPTLARGQSPFTHSERRGSRPPYVQTGSVPPVKSPDMTSPARSNRHMSSHSPVPFLAGLSFQRHPSPLATGRPSPRPSTIANNPAISMITKNRRRSTRSPSLRPEESDGGMAEDDDADMSEYEDKADVLDNLPQGPEDIPRQGIEDHMFDHGDLNSQEYDTDDDNSDAASTPSEYPSKLEENNQLKGQWSGVGDVREGTSALEDDYGPELNDFLIHEDSDGEEEEPEAQTLY</sequence>
<feature type="region of interest" description="Disordered" evidence="1">
    <location>
        <begin position="688"/>
        <end position="714"/>
    </location>
</feature>
<gene>
    <name evidence="2" type="ORF">VSDG_08755</name>
</gene>
<feature type="compositionally biased region" description="Basic and acidic residues" evidence="1">
    <location>
        <begin position="698"/>
        <end position="711"/>
    </location>
</feature>
<feature type="compositionally biased region" description="Acidic residues" evidence="1">
    <location>
        <begin position="948"/>
        <end position="961"/>
    </location>
</feature>
<keyword evidence="3" id="KW-1185">Reference proteome</keyword>
<feature type="region of interest" description="Disordered" evidence="1">
    <location>
        <begin position="285"/>
        <end position="324"/>
    </location>
</feature>
<feature type="region of interest" description="Disordered" evidence="1">
    <location>
        <begin position="728"/>
        <end position="961"/>
    </location>
</feature>
<feature type="compositionally biased region" description="Acidic residues" evidence="1">
    <location>
        <begin position="836"/>
        <end position="850"/>
    </location>
</feature>
<dbReference type="STRING" id="252740.A0A423VDS1"/>
<evidence type="ECO:0000256" key="1">
    <source>
        <dbReference type="SAM" id="MobiDB-lite"/>
    </source>
</evidence>
<feature type="compositionally biased region" description="Polar residues" evidence="1">
    <location>
        <begin position="309"/>
        <end position="324"/>
    </location>
</feature>
<name>A0A423VDS1_CYTCH</name>
<feature type="compositionally biased region" description="Polar residues" evidence="1">
    <location>
        <begin position="185"/>
        <end position="205"/>
    </location>
</feature>
<dbReference type="AlphaFoldDB" id="A0A423VDS1"/>
<organism evidence="2 3">
    <name type="scientific">Cytospora chrysosperma</name>
    <name type="common">Cytospora canker fungus</name>
    <name type="synonym">Sphaeria chrysosperma</name>
    <dbReference type="NCBI Taxonomy" id="252740"/>
    <lineage>
        <taxon>Eukaryota</taxon>
        <taxon>Fungi</taxon>
        <taxon>Dikarya</taxon>
        <taxon>Ascomycota</taxon>
        <taxon>Pezizomycotina</taxon>
        <taxon>Sordariomycetes</taxon>
        <taxon>Sordariomycetidae</taxon>
        <taxon>Diaporthales</taxon>
        <taxon>Cytosporaceae</taxon>
        <taxon>Cytospora</taxon>
    </lineage>
</organism>
<comment type="caution">
    <text evidence="2">The sequence shown here is derived from an EMBL/GenBank/DDBJ whole genome shotgun (WGS) entry which is preliminary data.</text>
</comment>
<feature type="region of interest" description="Disordered" evidence="1">
    <location>
        <begin position="102"/>
        <end position="125"/>
    </location>
</feature>